<protein>
    <submittedName>
        <fullName evidence="2">Uncharacterized protein</fullName>
    </submittedName>
</protein>
<dbReference type="EMBL" id="QTJV01000018">
    <property type="protein sequence ID" value="RFM30914.1"/>
    <property type="molecule type" value="Genomic_DNA"/>
</dbReference>
<accession>A0A3E1NSU7</accession>
<keyword evidence="1" id="KW-0812">Transmembrane</keyword>
<keyword evidence="3" id="KW-1185">Reference proteome</keyword>
<reference evidence="2 3" key="1">
    <citation type="submission" date="2018-08" db="EMBL/GenBank/DDBJ databases">
        <title>Chitinophaga sp. K20C18050901, a novel bacterium isolated from forest soil.</title>
        <authorList>
            <person name="Wang C."/>
        </authorList>
    </citation>
    <scope>NUCLEOTIDE SEQUENCE [LARGE SCALE GENOMIC DNA]</scope>
    <source>
        <strain evidence="2 3">K20C18050901</strain>
    </source>
</reference>
<evidence type="ECO:0000256" key="1">
    <source>
        <dbReference type="SAM" id="Phobius"/>
    </source>
</evidence>
<organism evidence="2 3">
    <name type="scientific">Chitinophaga silvisoli</name>
    <dbReference type="NCBI Taxonomy" id="2291814"/>
    <lineage>
        <taxon>Bacteria</taxon>
        <taxon>Pseudomonadati</taxon>
        <taxon>Bacteroidota</taxon>
        <taxon>Chitinophagia</taxon>
        <taxon>Chitinophagales</taxon>
        <taxon>Chitinophagaceae</taxon>
        <taxon>Chitinophaga</taxon>
    </lineage>
</organism>
<dbReference type="Proteomes" id="UP000261174">
    <property type="component" value="Unassembled WGS sequence"/>
</dbReference>
<feature type="transmembrane region" description="Helical" evidence="1">
    <location>
        <begin position="29"/>
        <end position="53"/>
    </location>
</feature>
<evidence type="ECO:0000313" key="2">
    <source>
        <dbReference type="EMBL" id="RFM30914.1"/>
    </source>
</evidence>
<dbReference type="AlphaFoldDB" id="A0A3E1NSU7"/>
<evidence type="ECO:0000313" key="3">
    <source>
        <dbReference type="Proteomes" id="UP000261174"/>
    </source>
</evidence>
<name>A0A3E1NSU7_9BACT</name>
<proteinExistence type="predicted"/>
<keyword evidence="1" id="KW-0472">Membrane</keyword>
<keyword evidence="1" id="KW-1133">Transmembrane helix</keyword>
<gene>
    <name evidence="2" type="ORF">DXN04_31785</name>
</gene>
<sequence>MTVAFAQLIMVFTSMIASAALSPSLGKWLVHFIGYNSTFLLLGSFAIASIILWTSGYKFLQESSQPACCVVCGGKYKIHNFVILIPV</sequence>
<comment type="caution">
    <text evidence="2">The sequence shown here is derived from an EMBL/GenBank/DDBJ whole genome shotgun (WGS) entry which is preliminary data.</text>
</comment>